<dbReference type="InterPro" id="IPR045861">
    <property type="entry name" value="CorA_cytoplasmic_dom"/>
</dbReference>
<feature type="compositionally biased region" description="Basic and acidic residues" evidence="8">
    <location>
        <begin position="58"/>
        <end position="69"/>
    </location>
</feature>
<keyword evidence="3" id="KW-0813">Transport</keyword>
<evidence type="ECO:0000313" key="10">
    <source>
        <dbReference type="EMBL" id="KAG5173896.1"/>
    </source>
</evidence>
<dbReference type="AlphaFoldDB" id="A0A8H7Y9P4"/>
<dbReference type="EMBL" id="JAFIQS010000001">
    <property type="protein sequence ID" value="KAG5173896.1"/>
    <property type="molecule type" value="Genomic_DNA"/>
</dbReference>
<evidence type="ECO:0000256" key="4">
    <source>
        <dbReference type="ARBA" id="ARBA00022475"/>
    </source>
</evidence>
<dbReference type="Gene3D" id="1.20.58.340">
    <property type="entry name" value="Magnesium transport protein CorA, transmembrane region"/>
    <property type="match status" value="2"/>
</dbReference>
<dbReference type="GO" id="GO:0005886">
    <property type="term" value="C:plasma membrane"/>
    <property type="evidence" value="ECO:0007669"/>
    <property type="project" value="UniProtKB-SubCell"/>
</dbReference>
<protein>
    <submittedName>
        <fullName evidence="10">Uncharacterized protein</fullName>
    </submittedName>
</protein>
<keyword evidence="4" id="KW-1003">Cell membrane</keyword>
<dbReference type="PANTHER" id="PTHR46494">
    <property type="entry name" value="CORA FAMILY METAL ION TRANSPORTER (EUROFUNG)"/>
    <property type="match status" value="1"/>
</dbReference>
<dbReference type="GO" id="GO:0000287">
    <property type="term" value="F:magnesium ion binding"/>
    <property type="evidence" value="ECO:0007669"/>
    <property type="project" value="TreeGrafter"/>
</dbReference>
<reference evidence="10" key="1">
    <citation type="submission" date="2021-02" db="EMBL/GenBank/DDBJ databases">
        <title>Psilocybe cubensis genome.</title>
        <authorList>
            <person name="Mckernan K.J."/>
            <person name="Crawford S."/>
            <person name="Trippe A."/>
            <person name="Kane L.T."/>
            <person name="Mclaughlin S."/>
        </authorList>
    </citation>
    <scope>NUCLEOTIDE SEQUENCE [LARGE SCALE GENOMIC DNA]</scope>
    <source>
        <strain evidence="10">MGC-MH-2018</strain>
    </source>
</reference>
<dbReference type="InterPro" id="IPR045863">
    <property type="entry name" value="CorA_TM1_TM2"/>
</dbReference>
<sequence>MPPAFRGSSHSHRLSNSYSSQPVSSTHSPPEYGSSRFMSAPVRPIRLTAPPSHWAQNPRERHHDHEQHIGAEPGVNPRSGDSIAEYSHFKQDCVIEVYDYDSEDVSFQRFTNAGLISFLKKREVDESREHGEIPPRMVRWINIGGIDWSVLSAIALRYNLHSLALEDILHERGHTHSKADYYPGHLFLRVLCHTLSLPHATGNTANELPQYTEEGSANGLGDLSREVSDDPDQKKFDVEEGGMDNSLESSTLYMLSDKPNDALGFSTTSVPKQQTIRAKGKTAVNNVLPSSLRKRFSALSGIAGPSREEKRRQIRALTAGDRVFVNHDPMFIFLLHDGTVISIHPTLNLHYTAPIAERLHRVDSVLRTSEDASLLVESLLDLVVDRVLEIVDEYQVKIDKLEHDILLNPVMRSVRSLHILSGDLILHKRTLEPIRTMVYGLRRYDLERSRALADNIALEIGSSSDTDSIETEGKATGKQNVNIKKHSKATLQAHKRKRRLKQLFEAEYFARHDGSRDSHLNEGDSATSLASGLSGYPTKHQHSIDQEKIKRAKEGGTNVHGYFSYKAKVYLADVSDHMDFALTSLDMFAGISENLINYAFNVASYEMNIVMNRLTLATIIFLPLTLLTGYFGMNFTPFWSVDAHSDVFFWTIAVPVMAVLVPIFMYDDIRKVYLYMKRRGESVRAGGSDS</sequence>
<feature type="compositionally biased region" description="Polar residues" evidence="8">
    <location>
        <begin position="202"/>
        <end position="215"/>
    </location>
</feature>
<evidence type="ECO:0000256" key="2">
    <source>
        <dbReference type="ARBA" id="ARBA00009765"/>
    </source>
</evidence>
<evidence type="ECO:0000256" key="5">
    <source>
        <dbReference type="ARBA" id="ARBA00022692"/>
    </source>
</evidence>
<dbReference type="PANTHER" id="PTHR46494:SF1">
    <property type="entry name" value="CORA FAMILY METAL ION TRANSPORTER (EUROFUNG)"/>
    <property type="match status" value="1"/>
</dbReference>
<gene>
    <name evidence="10" type="ORF">JR316_000554</name>
</gene>
<dbReference type="GO" id="GO:0015087">
    <property type="term" value="F:cobalt ion transmembrane transporter activity"/>
    <property type="evidence" value="ECO:0007669"/>
    <property type="project" value="TreeGrafter"/>
</dbReference>
<keyword evidence="6 9" id="KW-1133">Transmembrane helix</keyword>
<feature type="region of interest" description="Disordered" evidence="8">
    <location>
        <begin position="1"/>
        <end position="82"/>
    </location>
</feature>
<proteinExistence type="inferred from homology"/>
<feature type="region of interest" description="Disordered" evidence="8">
    <location>
        <begin position="515"/>
        <end position="539"/>
    </location>
</feature>
<dbReference type="InterPro" id="IPR002523">
    <property type="entry name" value="MgTranspt_CorA/ZnTranspt_ZntB"/>
</dbReference>
<dbReference type="SUPFAM" id="SSF143865">
    <property type="entry name" value="CorA soluble domain-like"/>
    <property type="match status" value="1"/>
</dbReference>
<feature type="compositionally biased region" description="Basic and acidic residues" evidence="8">
    <location>
        <begin position="223"/>
        <end position="238"/>
    </location>
</feature>
<dbReference type="Pfam" id="PF01544">
    <property type="entry name" value="CorA"/>
    <property type="match status" value="1"/>
</dbReference>
<comment type="caution">
    <text evidence="10">The sequence shown here is derived from an EMBL/GenBank/DDBJ whole genome shotgun (WGS) entry which is preliminary data.</text>
</comment>
<organism evidence="10">
    <name type="scientific">Psilocybe cubensis</name>
    <name type="common">Psychedelic mushroom</name>
    <name type="synonym">Stropharia cubensis</name>
    <dbReference type="NCBI Taxonomy" id="181762"/>
    <lineage>
        <taxon>Eukaryota</taxon>
        <taxon>Fungi</taxon>
        <taxon>Dikarya</taxon>
        <taxon>Basidiomycota</taxon>
        <taxon>Agaricomycotina</taxon>
        <taxon>Agaricomycetes</taxon>
        <taxon>Agaricomycetidae</taxon>
        <taxon>Agaricales</taxon>
        <taxon>Agaricineae</taxon>
        <taxon>Strophariaceae</taxon>
        <taxon>Psilocybe</taxon>
    </lineage>
</organism>
<evidence type="ECO:0000256" key="1">
    <source>
        <dbReference type="ARBA" id="ARBA00004651"/>
    </source>
</evidence>
<evidence type="ECO:0000256" key="7">
    <source>
        <dbReference type="ARBA" id="ARBA00023136"/>
    </source>
</evidence>
<feature type="transmembrane region" description="Helical" evidence="9">
    <location>
        <begin position="647"/>
        <end position="669"/>
    </location>
</feature>
<accession>A0A8H7Y9P4</accession>
<name>A0A8H7Y9P4_PSICU</name>
<feature type="transmembrane region" description="Helical" evidence="9">
    <location>
        <begin position="614"/>
        <end position="635"/>
    </location>
</feature>
<dbReference type="GO" id="GO:0050897">
    <property type="term" value="F:cobalt ion binding"/>
    <property type="evidence" value="ECO:0007669"/>
    <property type="project" value="TreeGrafter"/>
</dbReference>
<comment type="subcellular location">
    <subcellularLocation>
        <location evidence="1">Cell membrane</location>
        <topology evidence="1">Multi-pass membrane protein</topology>
    </subcellularLocation>
</comment>
<evidence type="ECO:0000256" key="8">
    <source>
        <dbReference type="SAM" id="MobiDB-lite"/>
    </source>
</evidence>
<keyword evidence="7 9" id="KW-0472">Membrane</keyword>
<feature type="region of interest" description="Disordered" evidence="8">
    <location>
        <begin position="202"/>
        <end position="243"/>
    </location>
</feature>
<evidence type="ECO:0000256" key="9">
    <source>
        <dbReference type="SAM" id="Phobius"/>
    </source>
</evidence>
<dbReference type="SUPFAM" id="SSF144083">
    <property type="entry name" value="Magnesium transport protein CorA, transmembrane region"/>
    <property type="match status" value="1"/>
</dbReference>
<evidence type="ECO:0000256" key="6">
    <source>
        <dbReference type="ARBA" id="ARBA00022989"/>
    </source>
</evidence>
<dbReference type="Gene3D" id="3.30.460.20">
    <property type="entry name" value="CorA soluble domain-like"/>
    <property type="match status" value="1"/>
</dbReference>
<evidence type="ECO:0000256" key="3">
    <source>
        <dbReference type="ARBA" id="ARBA00022448"/>
    </source>
</evidence>
<dbReference type="GO" id="GO:0015095">
    <property type="term" value="F:magnesium ion transmembrane transporter activity"/>
    <property type="evidence" value="ECO:0007669"/>
    <property type="project" value="TreeGrafter"/>
</dbReference>
<comment type="similarity">
    <text evidence="2">Belongs to the CorA metal ion transporter (MIT) (TC 1.A.35) family.</text>
</comment>
<keyword evidence="5 9" id="KW-0812">Transmembrane</keyword>